<keyword evidence="3 6" id="KW-0812">Transmembrane</keyword>
<dbReference type="EMBL" id="FWFY01000005">
    <property type="protein sequence ID" value="SLN46807.1"/>
    <property type="molecule type" value="Genomic_DNA"/>
</dbReference>
<evidence type="ECO:0000256" key="5">
    <source>
        <dbReference type="ARBA" id="ARBA00023136"/>
    </source>
</evidence>
<protein>
    <submittedName>
        <fullName evidence="7">Cytochrome c oxidase subunit IV</fullName>
    </submittedName>
</protein>
<keyword evidence="4 6" id="KW-1133">Transmembrane helix</keyword>
<dbReference type="OrthoDB" id="33240at2"/>
<evidence type="ECO:0000256" key="2">
    <source>
        <dbReference type="ARBA" id="ARBA00022475"/>
    </source>
</evidence>
<reference evidence="8 9" key="1">
    <citation type="submission" date="2017-03" db="EMBL/GenBank/DDBJ databases">
        <authorList>
            <person name="Afonso C.L."/>
            <person name="Miller P.J."/>
            <person name="Scott M.A."/>
            <person name="Spackman E."/>
            <person name="Goraichik I."/>
            <person name="Dimitrov K.M."/>
            <person name="Suarez D.L."/>
            <person name="Swayne D.E."/>
        </authorList>
    </citation>
    <scope>NUCLEOTIDE SEQUENCE [LARGE SCALE GENOMIC DNA]</scope>
    <source>
        <strain evidence="8 9">CECT 8367</strain>
    </source>
</reference>
<dbReference type="InterPro" id="IPR005171">
    <property type="entry name" value="Cyt_c_oxidase_su4_prok"/>
</dbReference>
<sequence>MTHAAASDTHASHEGQAHPIRLYLTCWGFLFVLSAASYMVDYAQLQGALRWSLILIFMVLKAGLIVAVFMHMAWERLALVYAILLPPLAALVFMGIMLAESDYTLQSRTTYLSGDPDLAVAREGGHE</sequence>
<evidence type="ECO:0000256" key="3">
    <source>
        <dbReference type="ARBA" id="ARBA00022692"/>
    </source>
</evidence>
<dbReference type="Pfam" id="PF03626">
    <property type="entry name" value="COX4_pro"/>
    <property type="match status" value="1"/>
</dbReference>
<dbReference type="GO" id="GO:0005886">
    <property type="term" value="C:plasma membrane"/>
    <property type="evidence" value="ECO:0007669"/>
    <property type="project" value="UniProtKB-SubCell"/>
</dbReference>
<feature type="transmembrane region" description="Helical" evidence="6">
    <location>
        <begin position="20"/>
        <end position="40"/>
    </location>
</feature>
<gene>
    <name evidence="7" type="ORF">CLV79_10591</name>
    <name evidence="8" type="ORF">LOS8367_02081</name>
</gene>
<evidence type="ECO:0000256" key="4">
    <source>
        <dbReference type="ARBA" id="ARBA00022989"/>
    </source>
</evidence>
<keyword evidence="10" id="KW-1185">Reference proteome</keyword>
<accession>A0A1X6ZBJ1</accession>
<evidence type="ECO:0000313" key="8">
    <source>
        <dbReference type="EMBL" id="SLN46807.1"/>
    </source>
</evidence>
<organism evidence="8 9">
    <name type="scientific">Limimaricola soesokkakensis</name>
    <dbReference type="NCBI Taxonomy" id="1343159"/>
    <lineage>
        <taxon>Bacteria</taxon>
        <taxon>Pseudomonadati</taxon>
        <taxon>Pseudomonadota</taxon>
        <taxon>Alphaproteobacteria</taxon>
        <taxon>Rhodobacterales</taxon>
        <taxon>Paracoccaceae</taxon>
        <taxon>Limimaricola</taxon>
    </lineage>
</organism>
<feature type="transmembrane region" description="Helical" evidence="6">
    <location>
        <begin position="78"/>
        <end position="99"/>
    </location>
</feature>
<evidence type="ECO:0000256" key="1">
    <source>
        <dbReference type="ARBA" id="ARBA00004651"/>
    </source>
</evidence>
<reference evidence="7 10" key="2">
    <citation type="submission" date="2018-03" db="EMBL/GenBank/DDBJ databases">
        <title>Genomic Encyclopedia of Archaeal and Bacterial Type Strains, Phase II (KMG-II): from individual species to whole genera.</title>
        <authorList>
            <person name="Goeker M."/>
        </authorList>
    </citation>
    <scope>NUCLEOTIDE SEQUENCE [LARGE SCALE GENOMIC DNA]</scope>
    <source>
        <strain evidence="7 10">DSM 29956</strain>
    </source>
</reference>
<evidence type="ECO:0000313" key="10">
    <source>
        <dbReference type="Proteomes" id="UP000240624"/>
    </source>
</evidence>
<dbReference type="RefSeq" id="WP_085896415.1">
    <property type="nucleotide sequence ID" value="NZ_FWFY01000005.1"/>
</dbReference>
<dbReference type="EMBL" id="PYGB01000005">
    <property type="protein sequence ID" value="PSK86384.1"/>
    <property type="molecule type" value="Genomic_DNA"/>
</dbReference>
<evidence type="ECO:0000313" key="7">
    <source>
        <dbReference type="EMBL" id="PSK86384.1"/>
    </source>
</evidence>
<dbReference type="AlphaFoldDB" id="A0A1X6ZBJ1"/>
<keyword evidence="5 6" id="KW-0472">Membrane</keyword>
<dbReference type="Proteomes" id="UP000193495">
    <property type="component" value="Unassembled WGS sequence"/>
</dbReference>
<keyword evidence="2" id="KW-1003">Cell membrane</keyword>
<evidence type="ECO:0000313" key="9">
    <source>
        <dbReference type="Proteomes" id="UP000193495"/>
    </source>
</evidence>
<proteinExistence type="predicted"/>
<feature type="transmembrane region" description="Helical" evidence="6">
    <location>
        <begin position="52"/>
        <end position="72"/>
    </location>
</feature>
<comment type="subcellular location">
    <subcellularLocation>
        <location evidence="1">Cell membrane</location>
        <topology evidence="1">Multi-pass membrane protein</topology>
    </subcellularLocation>
</comment>
<name>A0A1X6ZBJ1_9RHOB</name>
<dbReference type="Proteomes" id="UP000240624">
    <property type="component" value="Unassembled WGS sequence"/>
</dbReference>
<evidence type="ECO:0000256" key="6">
    <source>
        <dbReference type="SAM" id="Phobius"/>
    </source>
</evidence>